<dbReference type="EMBL" id="KN832043">
    <property type="protein sequence ID" value="KIN96577.1"/>
    <property type="molecule type" value="Genomic_DNA"/>
</dbReference>
<protein>
    <submittedName>
        <fullName evidence="1">Uncharacterized protein</fullName>
    </submittedName>
</protein>
<reference evidence="2" key="2">
    <citation type="submission" date="2015-01" db="EMBL/GenBank/DDBJ databases">
        <title>Evolutionary Origins and Diversification of the Mycorrhizal Mutualists.</title>
        <authorList>
            <consortium name="DOE Joint Genome Institute"/>
            <consortium name="Mycorrhizal Genomics Consortium"/>
            <person name="Kohler A."/>
            <person name="Kuo A."/>
            <person name="Nagy L.G."/>
            <person name="Floudas D."/>
            <person name="Copeland A."/>
            <person name="Barry K.W."/>
            <person name="Cichocki N."/>
            <person name="Veneault-Fourrey C."/>
            <person name="LaButti K."/>
            <person name="Lindquist E.A."/>
            <person name="Lipzen A."/>
            <person name="Lundell T."/>
            <person name="Morin E."/>
            <person name="Murat C."/>
            <person name="Riley R."/>
            <person name="Ohm R."/>
            <person name="Sun H."/>
            <person name="Tunlid A."/>
            <person name="Henrissat B."/>
            <person name="Grigoriev I.V."/>
            <person name="Hibbett D.S."/>
            <person name="Martin F."/>
        </authorList>
    </citation>
    <scope>NUCLEOTIDE SEQUENCE [LARGE SCALE GENOMIC DNA]</scope>
    <source>
        <strain evidence="2">Marx 270</strain>
    </source>
</reference>
<proteinExistence type="predicted"/>
<keyword evidence="2" id="KW-1185">Reference proteome</keyword>
<reference evidence="1 2" key="1">
    <citation type="submission" date="2014-04" db="EMBL/GenBank/DDBJ databases">
        <authorList>
            <consortium name="DOE Joint Genome Institute"/>
            <person name="Kuo A."/>
            <person name="Kohler A."/>
            <person name="Costa M.D."/>
            <person name="Nagy L.G."/>
            <person name="Floudas D."/>
            <person name="Copeland A."/>
            <person name="Barry K.W."/>
            <person name="Cichocki N."/>
            <person name="Veneault-Fourrey C."/>
            <person name="LaButti K."/>
            <person name="Lindquist E.A."/>
            <person name="Lipzen A."/>
            <person name="Lundell T."/>
            <person name="Morin E."/>
            <person name="Murat C."/>
            <person name="Sun H."/>
            <person name="Tunlid A."/>
            <person name="Henrissat B."/>
            <person name="Grigoriev I.V."/>
            <person name="Hibbett D.S."/>
            <person name="Martin F."/>
            <person name="Nordberg H.P."/>
            <person name="Cantor M.N."/>
            <person name="Hua S.X."/>
        </authorList>
    </citation>
    <scope>NUCLEOTIDE SEQUENCE [LARGE SCALE GENOMIC DNA]</scope>
    <source>
        <strain evidence="1 2">Marx 270</strain>
    </source>
</reference>
<dbReference type="OrthoDB" id="2655712at2759"/>
<evidence type="ECO:0000313" key="1">
    <source>
        <dbReference type="EMBL" id="KIN96577.1"/>
    </source>
</evidence>
<dbReference type="Proteomes" id="UP000054217">
    <property type="component" value="Unassembled WGS sequence"/>
</dbReference>
<dbReference type="InParanoid" id="A0A0C3IHR8"/>
<dbReference type="AlphaFoldDB" id="A0A0C3IHR8"/>
<organism evidence="1 2">
    <name type="scientific">Pisolithus tinctorius Marx 270</name>
    <dbReference type="NCBI Taxonomy" id="870435"/>
    <lineage>
        <taxon>Eukaryota</taxon>
        <taxon>Fungi</taxon>
        <taxon>Dikarya</taxon>
        <taxon>Basidiomycota</taxon>
        <taxon>Agaricomycotina</taxon>
        <taxon>Agaricomycetes</taxon>
        <taxon>Agaricomycetidae</taxon>
        <taxon>Boletales</taxon>
        <taxon>Sclerodermatineae</taxon>
        <taxon>Pisolithaceae</taxon>
        <taxon>Pisolithus</taxon>
    </lineage>
</organism>
<gene>
    <name evidence="1" type="ORF">M404DRAFT_239302</name>
</gene>
<sequence>MNIRGVKATLLYTPEIGSFVDGSEITIYHVFRPVRDWCMRSRAGILYFQNMDATQPVLPDIQSLSGLCEDINFHSSIVLVATGWSRITGVWWAKLADYENGLWRVLIRRGARVFPFRNPDLAMDVIALLIGPNMARR</sequence>
<dbReference type="HOGENOM" id="CLU_1865930_0_0_1"/>
<name>A0A0C3IHR8_PISTI</name>
<accession>A0A0C3IHR8</accession>
<evidence type="ECO:0000313" key="2">
    <source>
        <dbReference type="Proteomes" id="UP000054217"/>
    </source>
</evidence>